<dbReference type="Pfam" id="PF20766">
    <property type="entry name" value="DUF447_C"/>
    <property type="match status" value="1"/>
</dbReference>
<evidence type="ECO:0000313" key="4">
    <source>
        <dbReference type="Proteomes" id="UP000470772"/>
    </source>
</evidence>
<dbReference type="InterPro" id="IPR012349">
    <property type="entry name" value="Split_barrel_FMN-bd"/>
</dbReference>
<sequence>MLGRVNLIFDKDGIYEILLGTNGIRPALRPIGLIKSGNSLKARIYKGTLTLANLFRNDICSINFASPKDFWYAIKDKIPYSFYYNVPVLRHHAIAKCSVLDGDKDPAEIIIDIIDYKDLTLPNMLLRRGDYLLIDLLINFSRIDIYKGEELSRLLFIIKYEINVIQKTSPDFIPIIEEIKSEILSKGYKLN</sequence>
<name>A0A6A9QIS0_SULME</name>
<protein>
    <submittedName>
        <fullName evidence="3">DUF447 family protein</fullName>
    </submittedName>
</protein>
<dbReference type="Pfam" id="PF04289">
    <property type="entry name" value="DUF447_N"/>
    <property type="match status" value="1"/>
</dbReference>
<dbReference type="SUPFAM" id="SSF50475">
    <property type="entry name" value="FMN-binding split barrel"/>
    <property type="match status" value="1"/>
</dbReference>
<gene>
    <name evidence="3" type="ORF">GC250_03665</name>
</gene>
<evidence type="ECO:0000259" key="1">
    <source>
        <dbReference type="Pfam" id="PF04289"/>
    </source>
</evidence>
<evidence type="ECO:0000259" key="2">
    <source>
        <dbReference type="Pfam" id="PF20766"/>
    </source>
</evidence>
<organism evidence="3 4">
    <name type="scientific">Sulfuracidifex metallicus DSM 6482 = JCM 9184</name>
    <dbReference type="NCBI Taxonomy" id="523847"/>
    <lineage>
        <taxon>Archaea</taxon>
        <taxon>Thermoproteota</taxon>
        <taxon>Thermoprotei</taxon>
        <taxon>Sulfolobales</taxon>
        <taxon>Sulfolobaceae</taxon>
        <taxon>Sulfuracidifex</taxon>
    </lineage>
</organism>
<dbReference type="Gene3D" id="2.30.110.10">
    <property type="entry name" value="Electron Transport, Fmn-binding Protein, Chain A"/>
    <property type="match status" value="1"/>
</dbReference>
<keyword evidence="4" id="KW-1185">Reference proteome</keyword>
<evidence type="ECO:0000313" key="3">
    <source>
        <dbReference type="EMBL" id="MUN28564.1"/>
    </source>
</evidence>
<accession>A0A6A9QIS0</accession>
<comment type="caution">
    <text evidence="3">The sequence shown here is derived from an EMBL/GenBank/DDBJ whole genome shotgun (WGS) entry which is preliminary data.</text>
</comment>
<feature type="domain" description="DUF447" evidence="1">
    <location>
        <begin position="15"/>
        <end position="109"/>
    </location>
</feature>
<reference evidence="3 4" key="1">
    <citation type="submission" date="2019-10" db="EMBL/GenBank/DDBJ databases">
        <title>Sequencing and Assembly of Multiple Reported Metal-Biooxidizing Members of the Extremely Thermoacidophilic Archaeal Family Sulfolobaceae.</title>
        <authorList>
            <person name="Counts J.A."/>
            <person name="Kelly R.M."/>
        </authorList>
    </citation>
    <scope>NUCLEOTIDE SEQUENCE [LARGE SCALE GENOMIC DNA]</scope>
    <source>
        <strain evidence="3 4">DSM 6482</strain>
    </source>
</reference>
<feature type="domain" description="DUF447" evidence="2">
    <location>
        <begin position="128"/>
        <end position="170"/>
    </location>
</feature>
<dbReference type="EMBL" id="WGGD01000005">
    <property type="protein sequence ID" value="MUN28564.1"/>
    <property type="molecule type" value="Genomic_DNA"/>
</dbReference>
<proteinExistence type="predicted"/>
<dbReference type="AlphaFoldDB" id="A0A6A9QIS0"/>
<dbReference type="InterPro" id="IPR007386">
    <property type="entry name" value="DUF447_N"/>
</dbReference>
<dbReference type="Proteomes" id="UP000470772">
    <property type="component" value="Unassembled WGS sequence"/>
</dbReference>
<dbReference type="RefSeq" id="WP_156016311.1">
    <property type="nucleotide sequence ID" value="NZ_WGGD01000005.1"/>
</dbReference>
<dbReference type="InterPro" id="IPR049288">
    <property type="entry name" value="DUF447_C"/>
</dbReference>